<organism evidence="2 3">
    <name type="scientific">Reticulomyxa filosa</name>
    <dbReference type="NCBI Taxonomy" id="46433"/>
    <lineage>
        <taxon>Eukaryota</taxon>
        <taxon>Sar</taxon>
        <taxon>Rhizaria</taxon>
        <taxon>Retaria</taxon>
        <taxon>Foraminifera</taxon>
        <taxon>Monothalamids</taxon>
        <taxon>Reticulomyxidae</taxon>
        <taxon>Reticulomyxa</taxon>
    </lineage>
</organism>
<name>X6MFZ8_RETFI</name>
<dbReference type="OrthoDB" id="45963at2759"/>
<feature type="compositionally biased region" description="Basic and acidic residues" evidence="1">
    <location>
        <begin position="46"/>
        <end position="63"/>
    </location>
</feature>
<evidence type="ECO:0000256" key="1">
    <source>
        <dbReference type="SAM" id="MobiDB-lite"/>
    </source>
</evidence>
<dbReference type="EMBL" id="ASPP01021860">
    <property type="protein sequence ID" value="ETO11955.1"/>
    <property type="molecule type" value="Genomic_DNA"/>
</dbReference>
<dbReference type="AlphaFoldDB" id="X6MFZ8"/>
<proteinExistence type="predicted"/>
<comment type="caution">
    <text evidence="2">The sequence shown here is derived from an EMBL/GenBank/DDBJ whole genome shotgun (WGS) entry which is preliminary data.</text>
</comment>
<keyword evidence="3" id="KW-1185">Reference proteome</keyword>
<dbReference type="Pfam" id="PF14774">
    <property type="entry name" value="FAM177"/>
    <property type="match status" value="1"/>
</dbReference>
<dbReference type="Proteomes" id="UP000023152">
    <property type="component" value="Unassembled WGS sequence"/>
</dbReference>
<evidence type="ECO:0000313" key="2">
    <source>
        <dbReference type="EMBL" id="ETO11955.1"/>
    </source>
</evidence>
<dbReference type="InterPro" id="IPR028260">
    <property type="entry name" value="FAM177"/>
</dbReference>
<gene>
    <name evidence="2" type="ORF">RFI_25412</name>
</gene>
<sequence length="146" mass="17370">MSLNETLLPQEAQKEHENESNNNAIQAQLVTIDLEKSSALPFSQNETKEEEKHEMKREEKQKEETWYDTWNWLGNTIVSYADYWGETFADFFGMTQSRYQHLIDAYEMKLKLQHEREKDNEIMEKYAKENFMSQSPSRPQEPSHSA</sequence>
<reference evidence="2 3" key="1">
    <citation type="journal article" date="2013" name="Curr. Biol.">
        <title>The Genome of the Foraminiferan Reticulomyxa filosa.</title>
        <authorList>
            <person name="Glockner G."/>
            <person name="Hulsmann N."/>
            <person name="Schleicher M."/>
            <person name="Noegel A.A."/>
            <person name="Eichinger L."/>
            <person name="Gallinger C."/>
            <person name="Pawlowski J."/>
            <person name="Sierra R."/>
            <person name="Euteneuer U."/>
            <person name="Pillet L."/>
            <person name="Moustafa A."/>
            <person name="Platzer M."/>
            <person name="Groth M."/>
            <person name="Szafranski K."/>
            <person name="Schliwa M."/>
        </authorList>
    </citation>
    <scope>NUCLEOTIDE SEQUENCE [LARGE SCALE GENOMIC DNA]</scope>
</reference>
<feature type="region of interest" description="Disordered" evidence="1">
    <location>
        <begin position="1"/>
        <end position="24"/>
    </location>
</feature>
<accession>X6MFZ8</accession>
<protein>
    <submittedName>
        <fullName evidence="2">Uncharacterized protein</fullName>
    </submittedName>
</protein>
<evidence type="ECO:0000313" key="3">
    <source>
        <dbReference type="Proteomes" id="UP000023152"/>
    </source>
</evidence>
<feature type="region of interest" description="Disordered" evidence="1">
    <location>
        <begin position="39"/>
        <end position="63"/>
    </location>
</feature>